<protein>
    <submittedName>
        <fullName evidence="2">Uncharacterized protein</fullName>
    </submittedName>
</protein>
<gene>
    <name evidence="2" type="ORF">Salat_2527700</name>
</gene>
<reference evidence="2" key="1">
    <citation type="submission" date="2020-06" db="EMBL/GenBank/DDBJ databases">
        <authorList>
            <person name="Li T."/>
            <person name="Hu X."/>
            <person name="Zhang T."/>
            <person name="Song X."/>
            <person name="Zhang H."/>
            <person name="Dai N."/>
            <person name="Sheng W."/>
            <person name="Hou X."/>
            <person name="Wei L."/>
        </authorList>
    </citation>
    <scope>NUCLEOTIDE SEQUENCE</scope>
    <source>
        <strain evidence="2">3651</strain>
        <tissue evidence="2">Leaf</tissue>
    </source>
</reference>
<dbReference type="EMBL" id="JACGWO010000010">
    <property type="protein sequence ID" value="KAK4417022.1"/>
    <property type="molecule type" value="Genomic_DNA"/>
</dbReference>
<keyword evidence="3" id="KW-1185">Reference proteome</keyword>
<feature type="compositionally biased region" description="Polar residues" evidence="1">
    <location>
        <begin position="146"/>
        <end position="173"/>
    </location>
</feature>
<dbReference type="AlphaFoldDB" id="A0AAE1XS83"/>
<feature type="region of interest" description="Disordered" evidence="1">
    <location>
        <begin position="146"/>
        <end position="187"/>
    </location>
</feature>
<proteinExistence type="predicted"/>
<evidence type="ECO:0000313" key="2">
    <source>
        <dbReference type="EMBL" id="KAK4417022.1"/>
    </source>
</evidence>
<sequence>MALPEGYNVLTPIEYQRANNPPQPGCVTMYVAQVSDMFHFVLPVVSINHPWKISSMFSRRDYVLGNVYVKNPRLMGDEGRLTDAGLFEHGFKVKALLEIELLVVVGLHFVVDNYDGPESLYSHLQTMMNRAAILNFIPDNIPSNPLSSSGTRSASATPSDVPLSSRTQSQSKTLDALSAIPMRSASP</sequence>
<name>A0AAE1XS83_9LAMI</name>
<accession>A0AAE1XS83</accession>
<comment type="caution">
    <text evidence="2">The sequence shown here is derived from an EMBL/GenBank/DDBJ whole genome shotgun (WGS) entry which is preliminary data.</text>
</comment>
<dbReference type="Proteomes" id="UP001293254">
    <property type="component" value="Unassembled WGS sequence"/>
</dbReference>
<organism evidence="2 3">
    <name type="scientific">Sesamum alatum</name>
    <dbReference type="NCBI Taxonomy" id="300844"/>
    <lineage>
        <taxon>Eukaryota</taxon>
        <taxon>Viridiplantae</taxon>
        <taxon>Streptophyta</taxon>
        <taxon>Embryophyta</taxon>
        <taxon>Tracheophyta</taxon>
        <taxon>Spermatophyta</taxon>
        <taxon>Magnoliopsida</taxon>
        <taxon>eudicotyledons</taxon>
        <taxon>Gunneridae</taxon>
        <taxon>Pentapetalae</taxon>
        <taxon>asterids</taxon>
        <taxon>lamiids</taxon>
        <taxon>Lamiales</taxon>
        <taxon>Pedaliaceae</taxon>
        <taxon>Sesamum</taxon>
    </lineage>
</organism>
<reference evidence="2" key="2">
    <citation type="journal article" date="2024" name="Plant">
        <title>Genomic evolution and insights into agronomic trait innovations of Sesamum species.</title>
        <authorList>
            <person name="Miao H."/>
            <person name="Wang L."/>
            <person name="Qu L."/>
            <person name="Liu H."/>
            <person name="Sun Y."/>
            <person name="Le M."/>
            <person name="Wang Q."/>
            <person name="Wei S."/>
            <person name="Zheng Y."/>
            <person name="Lin W."/>
            <person name="Duan Y."/>
            <person name="Cao H."/>
            <person name="Xiong S."/>
            <person name="Wang X."/>
            <person name="Wei L."/>
            <person name="Li C."/>
            <person name="Ma Q."/>
            <person name="Ju M."/>
            <person name="Zhao R."/>
            <person name="Li G."/>
            <person name="Mu C."/>
            <person name="Tian Q."/>
            <person name="Mei H."/>
            <person name="Zhang T."/>
            <person name="Gao T."/>
            <person name="Zhang H."/>
        </authorList>
    </citation>
    <scope>NUCLEOTIDE SEQUENCE</scope>
    <source>
        <strain evidence="2">3651</strain>
    </source>
</reference>
<evidence type="ECO:0000256" key="1">
    <source>
        <dbReference type="SAM" id="MobiDB-lite"/>
    </source>
</evidence>
<evidence type="ECO:0000313" key="3">
    <source>
        <dbReference type="Proteomes" id="UP001293254"/>
    </source>
</evidence>